<evidence type="ECO:0000313" key="1">
    <source>
        <dbReference type="EMBL" id="RDX82786.1"/>
    </source>
</evidence>
<evidence type="ECO:0000313" key="2">
    <source>
        <dbReference type="Proteomes" id="UP000257109"/>
    </source>
</evidence>
<dbReference type="Proteomes" id="UP000257109">
    <property type="component" value="Unassembled WGS sequence"/>
</dbReference>
<dbReference type="EMBL" id="QJKJ01007553">
    <property type="protein sequence ID" value="RDX82786.1"/>
    <property type="molecule type" value="Genomic_DNA"/>
</dbReference>
<sequence length="99" mass="10835">MSVNIYGHGDRAKNSSTAECGWVVETKLGVDSREDGIENRNSKRAIMAIVNAIPGNLPVFDGKGYEDWCVKMDAILGFQELDEIVKDGFQEPSKNASAE</sequence>
<feature type="non-terminal residue" evidence="1">
    <location>
        <position position="1"/>
    </location>
</feature>
<reference evidence="1" key="1">
    <citation type="submission" date="2018-05" db="EMBL/GenBank/DDBJ databases">
        <title>Draft genome of Mucuna pruriens seed.</title>
        <authorList>
            <person name="Nnadi N.E."/>
            <person name="Vos R."/>
            <person name="Hasami M.H."/>
            <person name="Devisetty U.K."/>
            <person name="Aguiy J.C."/>
        </authorList>
    </citation>
    <scope>NUCLEOTIDE SEQUENCE [LARGE SCALE GENOMIC DNA]</scope>
    <source>
        <strain evidence="1">JCA_2017</strain>
    </source>
</reference>
<dbReference type="AlphaFoldDB" id="A0A371FWW6"/>
<comment type="caution">
    <text evidence="1">The sequence shown here is derived from an EMBL/GenBank/DDBJ whole genome shotgun (WGS) entry which is preliminary data.</text>
</comment>
<keyword evidence="2" id="KW-1185">Reference proteome</keyword>
<dbReference type="OrthoDB" id="1455217at2759"/>
<accession>A0A371FWW6</accession>
<name>A0A371FWW6_MUCPR</name>
<proteinExistence type="predicted"/>
<gene>
    <name evidence="1" type="ORF">CR513_36383</name>
</gene>
<protein>
    <recommendedName>
        <fullName evidence="3">DUF4219 domain-containing protein</fullName>
    </recommendedName>
</protein>
<organism evidence="1 2">
    <name type="scientific">Mucuna pruriens</name>
    <name type="common">Velvet bean</name>
    <name type="synonym">Dolichos pruriens</name>
    <dbReference type="NCBI Taxonomy" id="157652"/>
    <lineage>
        <taxon>Eukaryota</taxon>
        <taxon>Viridiplantae</taxon>
        <taxon>Streptophyta</taxon>
        <taxon>Embryophyta</taxon>
        <taxon>Tracheophyta</taxon>
        <taxon>Spermatophyta</taxon>
        <taxon>Magnoliopsida</taxon>
        <taxon>eudicotyledons</taxon>
        <taxon>Gunneridae</taxon>
        <taxon>Pentapetalae</taxon>
        <taxon>rosids</taxon>
        <taxon>fabids</taxon>
        <taxon>Fabales</taxon>
        <taxon>Fabaceae</taxon>
        <taxon>Papilionoideae</taxon>
        <taxon>50 kb inversion clade</taxon>
        <taxon>NPAAA clade</taxon>
        <taxon>indigoferoid/millettioid clade</taxon>
        <taxon>Phaseoleae</taxon>
        <taxon>Mucuna</taxon>
    </lineage>
</organism>
<evidence type="ECO:0008006" key="3">
    <source>
        <dbReference type="Google" id="ProtNLM"/>
    </source>
</evidence>